<feature type="domain" description="LOB" evidence="2">
    <location>
        <begin position="11"/>
        <end position="112"/>
    </location>
</feature>
<accession>A0A1U7Z608</accession>
<comment type="similarity">
    <text evidence="1">Belongs to the LOB domain-containing protein family.</text>
</comment>
<dbReference type="Pfam" id="PF03195">
    <property type="entry name" value="LOB"/>
    <property type="match status" value="1"/>
</dbReference>
<dbReference type="PROSITE" id="PS50891">
    <property type="entry name" value="LOB"/>
    <property type="match status" value="1"/>
</dbReference>
<dbReference type="RefSeq" id="XP_010242281.1">
    <property type="nucleotide sequence ID" value="XM_010243979.1"/>
</dbReference>
<dbReference type="OrthoDB" id="1937566at2759"/>
<dbReference type="Proteomes" id="UP000189703">
    <property type="component" value="Unplaced"/>
</dbReference>
<dbReference type="KEGG" id="nnu:104586676"/>
<proteinExistence type="inferred from homology"/>
<dbReference type="eggNOG" id="ENOG502SU0A">
    <property type="taxonomic scope" value="Eukaryota"/>
</dbReference>
<evidence type="ECO:0000256" key="1">
    <source>
        <dbReference type="ARBA" id="ARBA00005474"/>
    </source>
</evidence>
<dbReference type="InParanoid" id="A0A1U7Z608"/>
<dbReference type="OMA" id="HAGHGCA"/>
<dbReference type="GO" id="GO:0006355">
    <property type="term" value="P:regulation of DNA-templated transcription"/>
    <property type="evidence" value="ECO:0000318"/>
    <property type="project" value="GO_Central"/>
</dbReference>
<dbReference type="InterPro" id="IPR004883">
    <property type="entry name" value="LOB"/>
</dbReference>
<keyword evidence="3" id="KW-1185">Reference proteome</keyword>
<gene>
    <name evidence="4" type="primary">LOC104586676</name>
</gene>
<organism evidence="3 4">
    <name type="scientific">Nelumbo nucifera</name>
    <name type="common">Sacred lotus</name>
    <dbReference type="NCBI Taxonomy" id="4432"/>
    <lineage>
        <taxon>Eukaryota</taxon>
        <taxon>Viridiplantae</taxon>
        <taxon>Streptophyta</taxon>
        <taxon>Embryophyta</taxon>
        <taxon>Tracheophyta</taxon>
        <taxon>Spermatophyta</taxon>
        <taxon>Magnoliopsida</taxon>
        <taxon>Proteales</taxon>
        <taxon>Nelumbonaceae</taxon>
        <taxon>Nelumbo</taxon>
    </lineage>
</organism>
<dbReference type="PANTHER" id="PTHR31301">
    <property type="entry name" value="LOB DOMAIN-CONTAINING PROTEIN 4-RELATED"/>
    <property type="match status" value="1"/>
</dbReference>
<reference evidence="4" key="1">
    <citation type="submission" date="2025-08" db="UniProtKB">
        <authorList>
            <consortium name="RefSeq"/>
        </authorList>
    </citation>
    <scope>IDENTIFICATION</scope>
</reference>
<dbReference type="GO" id="GO:0001216">
    <property type="term" value="F:DNA-binding transcription activator activity"/>
    <property type="evidence" value="ECO:0000318"/>
    <property type="project" value="GO_Central"/>
</dbReference>
<protein>
    <submittedName>
        <fullName evidence="4">LOB domain-containing protein 25-like</fullName>
    </submittedName>
</protein>
<dbReference type="AlphaFoldDB" id="A0A1U7Z608"/>
<evidence type="ECO:0000259" key="2">
    <source>
        <dbReference type="PROSITE" id="PS50891"/>
    </source>
</evidence>
<evidence type="ECO:0000313" key="4">
    <source>
        <dbReference type="RefSeq" id="XP_010242281.1"/>
    </source>
</evidence>
<dbReference type="PANTHER" id="PTHR31301:SF103">
    <property type="entry name" value="LOB DOMAIN-CONTAINING PROTEIN 5-RELATED"/>
    <property type="match status" value="1"/>
</dbReference>
<dbReference type="GeneID" id="104586676"/>
<name>A0A1U7Z608_NELNU</name>
<sequence>MNEKSTGHAGHGCAACKHQRKKCKKGCPLAQYFPAKLYQDFVNVHKLYGVANIVRILRNIEPYQRKAAAQSIMFEAEARRVDPVLGSFGLVHKLISQIDAYKKELHIINQQLSYYRQQEESQKLQQLRWFQIASSSSLPINAYNGGSMENFGDDQTANAYTSFILQEFEDIKPPFDFNSSDQEINVYFNNMPPANNNVQVFR</sequence>
<dbReference type="GO" id="GO:0005634">
    <property type="term" value="C:nucleus"/>
    <property type="evidence" value="ECO:0000318"/>
    <property type="project" value="GO_Central"/>
</dbReference>
<evidence type="ECO:0000313" key="3">
    <source>
        <dbReference type="Proteomes" id="UP000189703"/>
    </source>
</evidence>